<dbReference type="Pfam" id="PF13715">
    <property type="entry name" value="CarbopepD_reg_2"/>
    <property type="match status" value="1"/>
</dbReference>
<name>A0A363NZV7_9SPHI</name>
<keyword evidence="9" id="KW-0675">Receptor</keyword>
<reference evidence="9 10" key="1">
    <citation type="submission" date="2018-04" db="EMBL/GenBank/DDBJ databases">
        <title>Sphingobacterium sp. M46 Genome.</title>
        <authorList>
            <person name="Cheng J."/>
            <person name="Li Y."/>
        </authorList>
    </citation>
    <scope>NUCLEOTIDE SEQUENCE [LARGE SCALE GENOMIC DNA]</scope>
    <source>
        <strain evidence="9 10">M46</strain>
    </source>
</reference>
<evidence type="ECO:0000259" key="8">
    <source>
        <dbReference type="Pfam" id="PF07715"/>
    </source>
</evidence>
<dbReference type="PROSITE" id="PS52016">
    <property type="entry name" value="TONB_DEPENDENT_REC_3"/>
    <property type="match status" value="1"/>
</dbReference>
<dbReference type="SUPFAM" id="SSF49464">
    <property type="entry name" value="Carboxypeptidase regulatory domain-like"/>
    <property type="match status" value="1"/>
</dbReference>
<sequence length="1048" mass="113910">MISKLLSKPIGLVWLVSAPALLTAQVANKKVDGIVKNESGLVLSGVSVKVKDGTATAVTDRFGHYQINAAPTDVLIFSYIGMQTSQVPVGNQALVNVTLTAAATQLEDVVVVGYGTMRRADVTSSISSVSAEAIKDLPVAGADQMLQGKVAGVSVSANGGQPGGGISVRVRGLTSINGNEPLYVIDGIIVPTGKSSIAQDKLGGMAGSTSQSGIAGINPNDIEKIDILKDASAQAIYGSRGANGVVLITTKRGKAGEGKVSYDMYYGESKVPTRLDLMNLSQFAQYNNQVLQEISTVTGNPYVPIGEYQRPEVLGEGTNWQDAIFQKGKMQNHQLSFSGGSEKTTYYLGLNYFKQDGTIINSGFDRLSLRFNLDHQIKSWLKVGISSSTARTNQKTTLTNGSDAIVNVAAFNSPAAPVFGLNGDFAPPVSIGGYAFGNPVNPVALAQLRQNTGDQFKAFGSVYGELIFTKFLTMRNEINYDVTNDNNMSFQPSLSSGGTTILAPSKIVEQRNPSYYWALRNYLNYNQSFGQHNINAQIGHEAQASYYDNILASRQNLALNIPSIAAGEQENQVIEGGKGDWAMESYFLRAGYAYDNRYSVNLSLRRDGSSNFGPDRKLGYFPAASVGWTVTNEKFAKNLKVLNYLKVRAGVGAVGSSNVGGASYATNIRLFATGPFGAGGIPDNVGNPALGWESVTTYNGGFDAGFLNGRLDVTFDIYKKITSDMLMATRLPKYTGIGTEWNDIKSPNVNAGRMTNTGFDIGISSTNINKNGFTWKTNLVLSHYKNRLDKLNSEQADLMRYTEYSNAVILTRTVPGGPIGRFYGFISDGLFTSEDDLHNHANQGQAIGAKGLWLGDVKYRDLDGNNVINDGDMTYIGDPNPNFTFGLTNSLKYKGFDLSVFLQGSQGNDILNYTKRSLETPVNVYWNQLQTSLTDRYSELFNTNGTVPRYNQWHQDNKRVSSRFVEDGSYLRIQNITLGYNLPAAWINRIKMQAARIYISGQNIYTFTKYSGYDPELGSYNNDALMQNIDLGNYPNPRTFTIGANITF</sequence>
<gene>
    <name evidence="9" type="ORF">DCO56_04780</name>
</gene>
<dbReference type="InterPro" id="IPR012910">
    <property type="entry name" value="Plug_dom"/>
</dbReference>
<evidence type="ECO:0000256" key="4">
    <source>
        <dbReference type="ARBA" id="ARBA00022692"/>
    </source>
</evidence>
<keyword evidence="6 7" id="KW-0998">Cell outer membrane</keyword>
<dbReference type="OrthoDB" id="9768177at2"/>
<dbReference type="NCBIfam" id="TIGR04056">
    <property type="entry name" value="OMP_RagA_SusC"/>
    <property type="match status" value="1"/>
</dbReference>
<keyword evidence="3 7" id="KW-1134">Transmembrane beta strand</keyword>
<keyword evidence="10" id="KW-1185">Reference proteome</keyword>
<dbReference type="Gene3D" id="2.40.170.20">
    <property type="entry name" value="TonB-dependent receptor, beta-barrel domain"/>
    <property type="match status" value="1"/>
</dbReference>
<dbReference type="InterPro" id="IPR037066">
    <property type="entry name" value="Plug_dom_sf"/>
</dbReference>
<dbReference type="Proteomes" id="UP000250831">
    <property type="component" value="Unassembled WGS sequence"/>
</dbReference>
<dbReference type="InterPro" id="IPR039426">
    <property type="entry name" value="TonB-dep_rcpt-like"/>
</dbReference>
<dbReference type="Gene3D" id="2.60.40.1120">
    <property type="entry name" value="Carboxypeptidase-like, regulatory domain"/>
    <property type="match status" value="1"/>
</dbReference>
<dbReference type="InterPro" id="IPR036942">
    <property type="entry name" value="Beta-barrel_TonB_sf"/>
</dbReference>
<dbReference type="InterPro" id="IPR023997">
    <property type="entry name" value="TonB-dep_OMP_SusC/RagA_CS"/>
</dbReference>
<dbReference type="Pfam" id="PF07715">
    <property type="entry name" value="Plug"/>
    <property type="match status" value="1"/>
</dbReference>
<dbReference type="InterPro" id="IPR023996">
    <property type="entry name" value="TonB-dep_OMP_SusC/RagA"/>
</dbReference>
<dbReference type="NCBIfam" id="TIGR04057">
    <property type="entry name" value="SusC_RagA_signa"/>
    <property type="match status" value="1"/>
</dbReference>
<evidence type="ECO:0000256" key="7">
    <source>
        <dbReference type="PROSITE-ProRule" id="PRU01360"/>
    </source>
</evidence>
<feature type="domain" description="TonB-dependent receptor plug" evidence="8">
    <location>
        <begin position="120"/>
        <end position="245"/>
    </location>
</feature>
<proteinExistence type="inferred from homology"/>
<comment type="caution">
    <text evidence="9">The sequence shown here is derived from an EMBL/GenBank/DDBJ whole genome shotgun (WGS) entry which is preliminary data.</text>
</comment>
<accession>A0A363NZV7</accession>
<evidence type="ECO:0000256" key="2">
    <source>
        <dbReference type="ARBA" id="ARBA00022448"/>
    </source>
</evidence>
<dbReference type="GO" id="GO:0009279">
    <property type="term" value="C:cell outer membrane"/>
    <property type="evidence" value="ECO:0007669"/>
    <property type="project" value="UniProtKB-SubCell"/>
</dbReference>
<organism evidence="9 10">
    <name type="scientific">Sphingobacterium athyrii</name>
    <dbReference type="NCBI Taxonomy" id="2152717"/>
    <lineage>
        <taxon>Bacteria</taxon>
        <taxon>Pseudomonadati</taxon>
        <taxon>Bacteroidota</taxon>
        <taxon>Sphingobacteriia</taxon>
        <taxon>Sphingobacteriales</taxon>
        <taxon>Sphingobacteriaceae</taxon>
        <taxon>Sphingobacterium</taxon>
    </lineage>
</organism>
<protein>
    <submittedName>
        <fullName evidence="9">TonB-dependent receptor</fullName>
    </submittedName>
</protein>
<keyword evidence="2 7" id="KW-0813">Transport</keyword>
<evidence type="ECO:0000256" key="5">
    <source>
        <dbReference type="ARBA" id="ARBA00023136"/>
    </source>
</evidence>
<dbReference type="Gene3D" id="2.170.130.10">
    <property type="entry name" value="TonB-dependent receptor, plug domain"/>
    <property type="match status" value="1"/>
</dbReference>
<evidence type="ECO:0000256" key="1">
    <source>
        <dbReference type="ARBA" id="ARBA00004571"/>
    </source>
</evidence>
<comment type="subcellular location">
    <subcellularLocation>
        <location evidence="1 7">Cell outer membrane</location>
        <topology evidence="1 7">Multi-pass membrane protein</topology>
    </subcellularLocation>
</comment>
<keyword evidence="4 7" id="KW-0812">Transmembrane</keyword>
<dbReference type="InterPro" id="IPR008969">
    <property type="entry name" value="CarboxyPept-like_regulatory"/>
</dbReference>
<evidence type="ECO:0000313" key="10">
    <source>
        <dbReference type="Proteomes" id="UP000250831"/>
    </source>
</evidence>
<dbReference type="EMBL" id="QCXX01000001">
    <property type="protein sequence ID" value="PUV26270.1"/>
    <property type="molecule type" value="Genomic_DNA"/>
</dbReference>
<dbReference type="SUPFAM" id="SSF56935">
    <property type="entry name" value="Porins"/>
    <property type="match status" value="1"/>
</dbReference>
<keyword evidence="5 7" id="KW-0472">Membrane</keyword>
<comment type="similarity">
    <text evidence="7">Belongs to the TonB-dependent receptor family.</text>
</comment>
<evidence type="ECO:0000256" key="6">
    <source>
        <dbReference type="ARBA" id="ARBA00023237"/>
    </source>
</evidence>
<dbReference type="AlphaFoldDB" id="A0A363NZV7"/>
<evidence type="ECO:0000256" key="3">
    <source>
        <dbReference type="ARBA" id="ARBA00022452"/>
    </source>
</evidence>
<dbReference type="RefSeq" id="WP_108632558.1">
    <property type="nucleotide sequence ID" value="NZ_QCXX01000001.1"/>
</dbReference>
<evidence type="ECO:0000313" key="9">
    <source>
        <dbReference type="EMBL" id="PUV26270.1"/>
    </source>
</evidence>